<dbReference type="OrthoDB" id="9813282at2"/>
<dbReference type="Gene3D" id="3.10.129.10">
    <property type="entry name" value="Hotdog Thioesterase"/>
    <property type="match status" value="1"/>
</dbReference>
<dbReference type="NCBIfam" id="TIGR00369">
    <property type="entry name" value="unchar_dom_1"/>
    <property type="match status" value="1"/>
</dbReference>
<dbReference type="GO" id="GO:0016289">
    <property type="term" value="F:acyl-CoA hydrolase activity"/>
    <property type="evidence" value="ECO:0007669"/>
    <property type="project" value="UniProtKB-ARBA"/>
</dbReference>
<protein>
    <recommendedName>
        <fullName evidence="2">Thioesterase domain-containing protein</fullName>
    </recommendedName>
</protein>
<dbReference type="InterPro" id="IPR029069">
    <property type="entry name" value="HotDog_dom_sf"/>
</dbReference>
<evidence type="ECO:0000256" key="1">
    <source>
        <dbReference type="ARBA" id="ARBA00022801"/>
    </source>
</evidence>
<dbReference type="Pfam" id="PF03061">
    <property type="entry name" value="4HBT"/>
    <property type="match status" value="1"/>
</dbReference>
<gene>
    <name evidence="3" type="ORF">GP2143_13116</name>
</gene>
<dbReference type="InterPro" id="IPR003736">
    <property type="entry name" value="PAAI_dom"/>
</dbReference>
<name>A0Y7U3_9GAMM</name>
<proteinExistence type="predicted"/>
<dbReference type="AlphaFoldDB" id="A0Y7U3"/>
<dbReference type="InterPro" id="IPR006683">
    <property type="entry name" value="Thioestr_dom"/>
</dbReference>
<sequence>MDTETAPADNGKVMGVPNDLNQSLGMVEVVSFDKETTCVRIEYEAKMAFCHSGGVVQGGFVTGWIDAAMAHSVIMATDYGMSPLSLEIKVTFLKSVSPGRVFAEGWIEKRGRSLGFLEGRLLNEAGEVLAKGTSTAKLVPLTPHE</sequence>
<evidence type="ECO:0000313" key="3">
    <source>
        <dbReference type="EMBL" id="EAW32197.1"/>
    </source>
</evidence>
<dbReference type="EMBL" id="AAVT01000001">
    <property type="protein sequence ID" value="EAW32197.1"/>
    <property type="molecule type" value="Genomic_DNA"/>
</dbReference>
<dbReference type="SUPFAM" id="SSF54637">
    <property type="entry name" value="Thioesterase/thiol ester dehydrase-isomerase"/>
    <property type="match status" value="1"/>
</dbReference>
<organism evidence="3 4">
    <name type="scientific">marine gamma proteobacterium HTCC2143</name>
    <dbReference type="NCBI Taxonomy" id="247633"/>
    <lineage>
        <taxon>Bacteria</taxon>
        <taxon>Pseudomonadati</taxon>
        <taxon>Pseudomonadota</taxon>
        <taxon>Gammaproteobacteria</taxon>
        <taxon>Cellvibrionales</taxon>
        <taxon>Spongiibacteraceae</taxon>
        <taxon>BD1-7 clade</taxon>
    </lineage>
</organism>
<keyword evidence="4" id="KW-1185">Reference proteome</keyword>
<dbReference type="CDD" id="cd03443">
    <property type="entry name" value="PaaI_thioesterase"/>
    <property type="match status" value="1"/>
</dbReference>
<dbReference type="STRING" id="247633.GP2143_13116"/>
<keyword evidence="1" id="KW-0378">Hydrolase</keyword>
<dbReference type="eggNOG" id="COG2050">
    <property type="taxonomic scope" value="Bacteria"/>
</dbReference>
<reference evidence="3 4" key="1">
    <citation type="journal article" date="2010" name="J. Bacteriol.">
        <title>Genome sequence of the oligotrophic marine Gammaproteobacterium HTCC2143, isolated from the Oregon Coast.</title>
        <authorList>
            <person name="Oh H.M."/>
            <person name="Kang I."/>
            <person name="Ferriera S."/>
            <person name="Giovannoni S.J."/>
            <person name="Cho J.C."/>
        </authorList>
    </citation>
    <scope>NUCLEOTIDE SEQUENCE [LARGE SCALE GENOMIC DNA]</scope>
    <source>
        <strain evidence="3 4">HTCC2143</strain>
    </source>
</reference>
<accession>A0Y7U3</accession>
<evidence type="ECO:0000313" key="4">
    <source>
        <dbReference type="Proteomes" id="UP000004931"/>
    </source>
</evidence>
<comment type="caution">
    <text evidence="3">The sequence shown here is derived from an EMBL/GenBank/DDBJ whole genome shotgun (WGS) entry which is preliminary data.</text>
</comment>
<dbReference type="Proteomes" id="UP000004931">
    <property type="component" value="Unassembled WGS sequence"/>
</dbReference>
<evidence type="ECO:0000259" key="2">
    <source>
        <dbReference type="Pfam" id="PF03061"/>
    </source>
</evidence>
<feature type="domain" description="Thioesterase" evidence="2">
    <location>
        <begin position="53"/>
        <end position="129"/>
    </location>
</feature>